<reference evidence="2" key="1">
    <citation type="submission" date="2023-01" db="EMBL/GenBank/DDBJ databases">
        <title>Colletotrichum chrysophilum M932 genome sequence.</title>
        <authorList>
            <person name="Baroncelli R."/>
        </authorList>
    </citation>
    <scope>NUCLEOTIDE SEQUENCE</scope>
    <source>
        <strain evidence="2">M932</strain>
    </source>
</reference>
<gene>
    <name evidence="2" type="ORF">CCHR01_03097</name>
</gene>
<name>A0AAD9AX29_9PEZI</name>
<dbReference type="AlphaFoldDB" id="A0AAD9AX29"/>
<proteinExistence type="predicted"/>
<keyword evidence="3" id="KW-1185">Reference proteome</keyword>
<dbReference type="EMBL" id="JAQOWY010000040">
    <property type="protein sequence ID" value="KAK1854245.1"/>
    <property type="molecule type" value="Genomic_DNA"/>
</dbReference>
<dbReference type="Proteomes" id="UP001243330">
    <property type="component" value="Unassembled WGS sequence"/>
</dbReference>
<organism evidence="2 3">
    <name type="scientific">Colletotrichum chrysophilum</name>
    <dbReference type="NCBI Taxonomy" id="1836956"/>
    <lineage>
        <taxon>Eukaryota</taxon>
        <taxon>Fungi</taxon>
        <taxon>Dikarya</taxon>
        <taxon>Ascomycota</taxon>
        <taxon>Pezizomycotina</taxon>
        <taxon>Sordariomycetes</taxon>
        <taxon>Hypocreomycetidae</taxon>
        <taxon>Glomerellales</taxon>
        <taxon>Glomerellaceae</taxon>
        <taxon>Colletotrichum</taxon>
        <taxon>Colletotrichum gloeosporioides species complex</taxon>
    </lineage>
</organism>
<feature type="compositionally biased region" description="Polar residues" evidence="1">
    <location>
        <begin position="30"/>
        <end position="41"/>
    </location>
</feature>
<feature type="compositionally biased region" description="Polar residues" evidence="1">
    <location>
        <begin position="1"/>
        <end position="18"/>
    </location>
</feature>
<feature type="region of interest" description="Disordered" evidence="1">
    <location>
        <begin position="1"/>
        <end position="41"/>
    </location>
</feature>
<evidence type="ECO:0000313" key="2">
    <source>
        <dbReference type="EMBL" id="KAK1854245.1"/>
    </source>
</evidence>
<comment type="caution">
    <text evidence="2">The sequence shown here is derived from an EMBL/GenBank/DDBJ whole genome shotgun (WGS) entry which is preliminary data.</text>
</comment>
<evidence type="ECO:0000256" key="1">
    <source>
        <dbReference type="SAM" id="MobiDB-lite"/>
    </source>
</evidence>
<sequence length="41" mass="4359">MAISVSSGMGRWSGSQHDSPGVLHRGVRQGRTQNTQASCCQ</sequence>
<accession>A0AAD9AX29</accession>
<evidence type="ECO:0000313" key="3">
    <source>
        <dbReference type="Proteomes" id="UP001243330"/>
    </source>
</evidence>
<protein>
    <submittedName>
        <fullName evidence="2">Uncharacterized protein</fullName>
    </submittedName>
</protein>